<keyword evidence="4 9" id="KW-0997">Cell inner membrane</keyword>
<reference evidence="11 12" key="1">
    <citation type="submission" date="2014-01" db="EMBL/GenBank/DDBJ databases">
        <title>Marinomonas ushuaiensis DSM 15871 Genome Sequencing.</title>
        <authorList>
            <person name="Lai Q."/>
            <person name="Shao Z.S."/>
        </authorList>
    </citation>
    <scope>NUCLEOTIDE SEQUENCE [LARGE SCALE GENOMIC DNA]</scope>
    <source>
        <strain evidence="11 12">DSM 15871</strain>
    </source>
</reference>
<organism evidence="11 12">
    <name type="scientific">Marinomonas ushuaiensis DSM 15871</name>
    <dbReference type="NCBI Taxonomy" id="1122207"/>
    <lineage>
        <taxon>Bacteria</taxon>
        <taxon>Pseudomonadati</taxon>
        <taxon>Pseudomonadota</taxon>
        <taxon>Gammaproteobacteria</taxon>
        <taxon>Oceanospirillales</taxon>
        <taxon>Oceanospirillaceae</taxon>
        <taxon>Marinomonas</taxon>
    </lineage>
</organism>
<dbReference type="InterPro" id="IPR007387">
    <property type="entry name" value="TRAP_DctQ"/>
</dbReference>
<comment type="subcellular location">
    <subcellularLocation>
        <location evidence="1 9">Cell inner membrane</location>
        <topology evidence="1 9">Multi-pass membrane protein</topology>
    </subcellularLocation>
</comment>
<evidence type="ECO:0000313" key="12">
    <source>
        <dbReference type="Proteomes" id="UP000054058"/>
    </source>
</evidence>
<keyword evidence="3" id="KW-1003">Cell membrane</keyword>
<comment type="similarity">
    <text evidence="8 9">Belongs to the TRAP transporter small permease family.</text>
</comment>
<keyword evidence="5 9" id="KW-0812">Transmembrane</keyword>
<comment type="subunit">
    <text evidence="9">The complex comprises the extracytoplasmic solute receptor protein and the two transmembrane proteins.</text>
</comment>
<sequence>MSFFNSLEKYIFRITAGISILSFLFILVLILLNVFSRFFDLYSMSWMGEIVQIFFSWMVFIGTSALWIKHDHFRVDFLNKKFTNTKFGWFLDFFILSSCLFFLIVMTWQGYSLTSKSSATTPILGIHTAISYASIPISGFIMSLFCVRDFYALFTGNESASIELVVDDL</sequence>
<name>X7E9Q7_9GAMM</name>
<accession>X7E9Q7</accession>
<dbReference type="AlphaFoldDB" id="X7E9Q7"/>
<dbReference type="EMBL" id="JAMB01000001">
    <property type="protein sequence ID" value="ETX12687.1"/>
    <property type="molecule type" value="Genomic_DNA"/>
</dbReference>
<comment type="function">
    <text evidence="9">Part of the tripartite ATP-independent periplasmic (TRAP) transport system.</text>
</comment>
<evidence type="ECO:0000256" key="9">
    <source>
        <dbReference type="RuleBase" id="RU369079"/>
    </source>
</evidence>
<dbReference type="GO" id="GO:0015740">
    <property type="term" value="P:C4-dicarboxylate transport"/>
    <property type="evidence" value="ECO:0007669"/>
    <property type="project" value="TreeGrafter"/>
</dbReference>
<evidence type="ECO:0000256" key="3">
    <source>
        <dbReference type="ARBA" id="ARBA00022475"/>
    </source>
</evidence>
<evidence type="ECO:0000256" key="1">
    <source>
        <dbReference type="ARBA" id="ARBA00004429"/>
    </source>
</evidence>
<evidence type="ECO:0000256" key="8">
    <source>
        <dbReference type="ARBA" id="ARBA00038436"/>
    </source>
</evidence>
<dbReference type="GO" id="GO:0005886">
    <property type="term" value="C:plasma membrane"/>
    <property type="evidence" value="ECO:0007669"/>
    <property type="project" value="UniProtKB-SubCell"/>
</dbReference>
<evidence type="ECO:0000256" key="7">
    <source>
        <dbReference type="ARBA" id="ARBA00023136"/>
    </source>
</evidence>
<dbReference type="PANTHER" id="PTHR35011:SF2">
    <property type="entry name" value="2,3-DIKETO-L-GULONATE TRAP TRANSPORTER SMALL PERMEASE PROTEIN YIAM"/>
    <property type="match status" value="1"/>
</dbReference>
<protein>
    <recommendedName>
        <fullName evidence="9">TRAP transporter small permease protein</fullName>
    </recommendedName>
</protein>
<feature type="domain" description="Tripartite ATP-independent periplasmic transporters DctQ component" evidence="10">
    <location>
        <begin position="26"/>
        <end position="155"/>
    </location>
</feature>
<feature type="transmembrane region" description="Helical" evidence="9">
    <location>
        <begin position="12"/>
        <end position="35"/>
    </location>
</feature>
<evidence type="ECO:0000256" key="6">
    <source>
        <dbReference type="ARBA" id="ARBA00022989"/>
    </source>
</evidence>
<evidence type="ECO:0000259" key="10">
    <source>
        <dbReference type="Pfam" id="PF04290"/>
    </source>
</evidence>
<feature type="transmembrane region" description="Helical" evidence="9">
    <location>
        <begin position="123"/>
        <end position="147"/>
    </location>
</feature>
<dbReference type="STRING" id="1122207.MUS1_01840"/>
<dbReference type="eggNOG" id="COG3090">
    <property type="taxonomic scope" value="Bacteria"/>
</dbReference>
<feature type="transmembrane region" description="Helical" evidence="9">
    <location>
        <begin position="50"/>
        <end position="68"/>
    </location>
</feature>
<comment type="caution">
    <text evidence="11">The sequence shown here is derived from an EMBL/GenBank/DDBJ whole genome shotgun (WGS) entry which is preliminary data.</text>
</comment>
<proteinExistence type="inferred from homology"/>
<evidence type="ECO:0000256" key="5">
    <source>
        <dbReference type="ARBA" id="ARBA00022692"/>
    </source>
</evidence>
<keyword evidence="6 9" id="KW-1133">Transmembrane helix</keyword>
<keyword evidence="7 9" id="KW-0472">Membrane</keyword>
<gene>
    <name evidence="11" type="ORF">MUS1_01840</name>
</gene>
<keyword evidence="2 9" id="KW-0813">Transport</keyword>
<dbReference type="Proteomes" id="UP000054058">
    <property type="component" value="Unassembled WGS sequence"/>
</dbReference>
<dbReference type="Pfam" id="PF04290">
    <property type="entry name" value="DctQ"/>
    <property type="match status" value="1"/>
</dbReference>
<evidence type="ECO:0000256" key="2">
    <source>
        <dbReference type="ARBA" id="ARBA00022448"/>
    </source>
</evidence>
<dbReference type="RefSeq" id="WP_036158254.1">
    <property type="nucleotide sequence ID" value="NZ_JAMB01000001.1"/>
</dbReference>
<dbReference type="PATRIC" id="fig|1122207.3.peg.381"/>
<evidence type="ECO:0000256" key="4">
    <source>
        <dbReference type="ARBA" id="ARBA00022519"/>
    </source>
</evidence>
<evidence type="ECO:0000313" key="11">
    <source>
        <dbReference type="EMBL" id="ETX12687.1"/>
    </source>
</evidence>
<feature type="transmembrane region" description="Helical" evidence="9">
    <location>
        <begin position="89"/>
        <end position="111"/>
    </location>
</feature>
<dbReference type="GO" id="GO:0022857">
    <property type="term" value="F:transmembrane transporter activity"/>
    <property type="evidence" value="ECO:0007669"/>
    <property type="project" value="UniProtKB-UniRule"/>
</dbReference>
<dbReference type="InterPro" id="IPR055348">
    <property type="entry name" value="DctQ"/>
</dbReference>
<keyword evidence="12" id="KW-1185">Reference proteome</keyword>
<dbReference type="PANTHER" id="PTHR35011">
    <property type="entry name" value="2,3-DIKETO-L-GULONATE TRAP TRANSPORTER SMALL PERMEASE PROTEIN YIAM"/>
    <property type="match status" value="1"/>
</dbReference>